<gene>
    <name evidence="2" type="ORF">EDB92DRAFT_2105994</name>
</gene>
<evidence type="ECO:0000256" key="1">
    <source>
        <dbReference type="SAM" id="MobiDB-lite"/>
    </source>
</evidence>
<feature type="compositionally biased region" description="Basic and acidic residues" evidence="1">
    <location>
        <begin position="7"/>
        <end position="22"/>
    </location>
</feature>
<keyword evidence="3" id="KW-1185">Reference proteome</keyword>
<feature type="compositionally biased region" description="Polar residues" evidence="1">
    <location>
        <begin position="60"/>
        <end position="72"/>
    </location>
</feature>
<sequence>MSSPSNHFEHDSTAQKRVERRPVGSPPQPNLPSSFPPYFHPTASTSRGNLTGRIIPDSEPATSQESYGQLSPNHLEFTAGPGNHFSPGDDVDMRRASDLSDRTLYDRTEEEMQQSLNRVSFSSYQHPNDIPPPRVCTSPLPRARVRDVATVTVHLRRVATAFMVRTTHRQATSGVTHLGTTITGATHDPADSERNVKEQMDLRYMSYKQRHKEAQKIKIRFFVTSLLNRQHFIMKLARALMTFGAPSHRIESQLVVARILEVDVVHDELSAVRTTSITRYGAKKAGDSLDALLNSEPIYGIWTHCAINFWLSALICPLAFGGSLVAHSGCEEQALRASCTQAYSSKHLVPIALPPEDFRYLLFTGAFYRTSIAIFISFLARALSVGIQPGTDTLGVRQTKARTDIR</sequence>
<proteinExistence type="predicted"/>
<protein>
    <submittedName>
        <fullName evidence="2">Uncharacterized protein</fullName>
    </submittedName>
</protein>
<dbReference type="PANTHER" id="PTHR31082:SF4">
    <property type="entry name" value="PHEROMONE-REGULATED MEMBRANE PROTEIN 10"/>
    <property type="match status" value="1"/>
</dbReference>
<feature type="region of interest" description="Disordered" evidence="1">
    <location>
        <begin position="1"/>
        <end position="91"/>
    </location>
</feature>
<dbReference type="Proteomes" id="UP001201163">
    <property type="component" value="Unassembled WGS sequence"/>
</dbReference>
<dbReference type="AlphaFoldDB" id="A0AAD4L8B3"/>
<reference evidence="2" key="1">
    <citation type="submission" date="2022-01" db="EMBL/GenBank/DDBJ databases">
        <title>Comparative genomics reveals a dynamic genome evolution in the ectomycorrhizal milk-cap (Lactarius) mushrooms.</title>
        <authorList>
            <consortium name="DOE Joint Genome Institute"/>
            <person name="Lebreton A."/>
            <person name="Tang N."/>
            <person name="Kuo A."/>
            <person name="LaButti K."/>
            <person name="Drula E."/>
            <person name="Barry K."/>
            <person name="Clum A."/>
            <person name="Lipzen A."/>
            <person name="Mousain D."/>
            <person name="Ng V."/>
            <person name="Wang R."/>
            <person name="Wang X."/>
            <person name="Dai Y."/>
            <person name="Henrissat B."/>
            <person name="Grigoriev I.V."/>
            <person name="Guerin-Laguette A."/>
            <person name="Yu F."/>
            <person name="Martin F.M."/>
        </authorList>
    </citation>
    <scope>NUCLEOTIDE SEQUENCE</scope>
    <source>
        <strain evidence="2">QP</strain>
    </source>
</reference>
<organism evidence="2 3">
    <name type="scientific">Lactarius akahatsu</name>
    <dbReference type="NCBI Taxonomy" id="416441"/>
    <lineage>
        <taxon>Eukaryota</taxon>
        <taxon>Fungi</taxon>
        <taxon>Dikarya</taxon>
        <taxon>Basidiomycota</taxon>
        <taxon>Agaricomycotina</taxon>
        <taxon>Agaricomycetes</taxon>
        <taxon>Russulales</taxon>
        <taxon>Russulaceae</taxon>
        <taxon>Lactarius</taxon>
    </lineage>
</organism>
<evidence type="ECO:0000313" key="3">
    <source>
        <dbReference type="Proteomes" id="UP001201163"/>
    </source>
</evidence>
<accession>A0AAD4L8B3</accession>
<dbReference type="PANTHER" id="PTHR31082">
    <property type="entry name" value="PHEROMONE-REGULATED MEMBRANE PROTEIN 10"/>
    <property type="match status" value="1"/>
</dbReference>
<name>A0AAD4L8B3_9AGAM</name>
<dbReference type="InterPro" id="IPR051361">
    <property type="entry name" value="ThrE/Ser_Exporter"/>
</dbReference>
<evidence type="ECO:0000313" key="2">
    <source>
        <dbReference type="EMBL" id="KAH8984304.1"/>
    </source>
</evidence>
<comment type="caution">
    <text evidence="2">The sequence shown here is derived from an EMBL/GenBank/DDBJ whole genome shotgun (WGS) entry which is preliminary data.</text>
</comment>
<dbReference type="EMBL" id="JAKELL010000077">
    <property type="protein sequence ID" value="KAH8984304.1"/>
    <property type="molecule type" value="Genomic_DNA"/>
</dbReference>
<feature type="compositionally biased region" description="Pro residues" evidence="1">
    <location>
        <begin position="24"/>
        <end position="39"/>
    </location>
</feature>